<dbReference type="InterPro" id="IPR050204">
    <property type="entry name" value="AraC_XylS_family_regulators"/>
</dbReference>
<dbReference type="Proteomes" id="UP000188145">
    <property type="component" value="Chromosome"/>
</dbReference>
<sequence length="265" mass="28758">MGMRSHPLHAGLRGLVTSCVGYDYRLDPDAHHYGLPSTGVTLIVAFDEPLDCSWLDGTSHDDFGVLVAGLHSSPALIRTHGHQAGIQLSLTPRGARALLGVPAAGIADTMLQADAQRLVPGWLRPRLQESGWEERFRLLEDALLARVRTAAGPRPEVAQAWRLILASGGRRTVESIAAEVGYSRRRLLTTFRAEYGLSPKGVARLARFEHARRLATAGLPLAEVAASAGYVDQSHLSREWRGFAGRPPRRSDEVFPIVQDGDAAP</sequence>
<proteinExistence type="predicted"/>
<dbReference type="KEGG" id="tes:BW730_12110"/>
<keyword evidence="3" id="KW-0804">Transcription</keyword>
<accession>A0A1Q2CPS0</accession>
<dbReference type="Gene3D" id="1.10.10.60">
    <property type="entry name" value="Homeodomain-like"/>
    <property type="match status" value="1"/>
</dbReference>
<evidence type="ECO:0000256" key="3">
    <source>
        <dbReference type="ARBA" id="ARBA00023163"/>
    </source>
</evidence>
<dbReference type="GO" id="GO:0043565">
    <property type="term" value="F:sequence-specific DNA binding"/>
    <property type="evidence" value="ECO:0007669"/>
    <property type="project" value="InterPro"/>
</dbReference>
<dbReference type="EMBL" id="CP019606">
    <property type="protein sequence ID" value="AQP48128.1"/>
    <property type="molecule type" value="Genomic_DNA"/>
</dbReference>
<keyword evidence="6" id="KW-1185">Reference proteome</keyword>
<evidence type="ECO:0000313" key="5">
    <source>
        <dbReference type="EMBL" id="AQP48128.1"/>
    </source>
</evidence>
<dbReference type="GO" id="GO:0003700">
    <property type="term" value="F:DNA-binding transcription factor activity"/>
    <property type="evidence" value="ECO:0007669"/>
    <property type="project" value="InterPro"/>
</dbReference>
<dbReference type="OrthoDB" id="2559672at2"/>
<dbReference type="SMART" id="SM00342">
    <property type="entry name" value="HTH_ARAC"/>
    <property type="match status" value="1"/>
</dbReference>
<evidence type="ECO:0000313" key="6">
    <source>
        <dbReference type="Proteomes" id="UP000188145"/>
    </source>
</evidence>
<name>A0A1Q2CPS0_9ACTN</name>
<reference evidence="6" key="1">
    <citation type="submission" date="2017-02" db="EMBL/GenBank/DDBJ databases">
        <title>Tessaracoccus aquaemaris sp. nov., isolated from the intestine of a Korean rockfish, Sebastes schlegelii, in a marine aquaculture pond.</title>
        <authorList>
            <person name="Tak E.J."/>
            <person name="Bae J.-W."/>
        </authorList>
    </citation>
    <scope>NUCLEOTIDE SEQUENCE [LARGE SCALE GENOMIC DNA]</scope>
    <source>
        <strain evidence="6">NSG39</strain>
    </source>
</reference>
<organism evidence="5 6">
    <name type="scientific">Tessaracoccus aquimaris</name>
    <dbReference type="NCBI Taxonomy" id="1332264"/>
    <lineage>
        <taxon>Bacteria</taxon>
        <taxon>Bacillati</taxon>
        <taxon>Actinomycetota</taxon>
        <taxon>Actinomycetes</taxon>
        <taxon>Propionibacteriales</taxon>
        <taxon>Propionibacteriaceae</taxon>
        <taxon>Tessaracoccus</taxon>
    </lineage>
</organism>
<evidence type="ECO:0000259" key="4">
    <source>
        <dbReference type="PROSITE" id="PS01124"/>
    </source>
</evidence>
<keyword evidence="1" id="KW-0805">Transcription regulation</keyword>
<dbReference type="PANTHER" id="PTHR46796:SF15">
    <property type="entry name" value="BLL1074 PROTEIN"/>
    <property type="match status" value="1"/>
</dbReference>
<evidence type="ECO:0000256" key="2">
    <source>
        <dbReference type="ARBA" id="ARBA00023125"/>
    </source>
</evidence>
<protein>
    <recommendedName>
        <fullName evidence="4">HTH araC/xylS-type domain-containing protein</fullName>
    </recommendedName>
</protein>
<evidence type="ECO:0000256" key="1">
    <source>
        <dbReference type="ARBA" id="ARBA00023015"/>
    </source>
</evidence>
<dbReference type="PROSITE" id="PS01124">
    <property type="entry name" value="HTH_ARAC_FAMILY_2"/>
    <property type="match status" value="1"/>
</dbReference>
<dbReference type="InterPro" id="IPR018060">
    <property type="entry name" value="HTH_AraC"/>
</dbReference>
<dbReference type="PANTHER" id="PTHR46796">
    <property type="entry name" value="HTH-TYPE TRANSCRIPTIONAL ACTIVATOR RHAS-RELATED"/>
    <property type="match status" value="1"/>
</dbReference>
<dbReference type="STRING" id="1332264.BW730_12110"/>
<dbReference type="Pfam" id="PF12833">
    <property type="entry name" value="HTH_18"/>
    <property type="match status" value="1"/>
</dbReference>
<gene>
    <name evidence="5" type="ORF">BW730_12110</name>
</gene>
<feature type="domain" description="HTH araC/xylS-type" evidence="4">
    <location>
        <begin position="172"/>
        <end position="254"/>
    </location>
</feature>
<dbReference type="AlphaFoldDB" id="A0A1Q2CPS0"/>
<dbReference type="RefSeq" id="WP_077686457.1">
    <property type="nucleotide sequence ID" value="NZ_CP019606.1"/>
</dbReference>
<keyword evidence="2" id="KW-0238">DNA-binding</keyword>